<dbReference type="Gene3D" id="3.90.1150.10">
    <property type="entry name" value="Aspartate Aminotransferase, domain 1"/>
    <property type="match status" value="1"/>
</dbReference>
<keyword evidence="4" id="KW-0032">Aminotransferase</keyword>
<dbReference type="Pfam" id="PF01041">
    <property type="entry name" value="DegT_DnrJ_EryC1"/>
    <property type="match status" value="1"/>
</dbReference>
<proteinExistence type="inferred from homology"/>
<sequence>MKQTLADLAIYGGPPAFTESLYVGRPNIGDRKLLFDRLEQALDRRWLTNQGPLVREFEERVAGLSGTRHCVAMCNATLALQIGARAMGMTGEVIMPSFTFVATPHALSWIGIKPVFCDIDPRTHLMDPTHVESLITPATTGILGVHLWGQPCAPTSLPQIAARYGLPLLYDAAHAVATRWNGRPLATLGDATVFSFHATKFVNAFEGGALLTDDDGLAATARAMRSFGQTGEDQVSHLGTNAKMSEASAAMGLTSLDAMPEVVARNLANHGRYLSELAGVPGVRVLPFERGNNHQYVVMEIDERITGVSRDTLRAILTTENVNCRSYFAPGCHMMDTYPGSPRLPHTEAVSRRVLGLPTGTAVSDLEVIRVCEIIRFTVAHGHEIAARLRSGSAARTSARPLAPTPR</sequence>
<gene>
    <name evidence="4" type="ORF">ACFO8L_17935</name>
</gene>
<dbReference type="CDD" id="cd00616">
    <property type="entry name" value="AHBA_syn"/>
    <property type="match status" value="1"/>
</dbReference>
<evidence type="ECO:0000256" key="3">
    <source>
        <dbReference type="RuleBase" id="RU004508"/>
    </source>
</evidence>
<protein>
    <submittedName>
        <fullName evidence="4">DegT/DnrJ/EryC1/StrS family aminotransferase</fullName>
    </submittedName>
</protein>
<dbReference type="RefSeq" id="WP_262840750.1">
    <property type="nucleotide sequence ID" value="NZ_JANZYP010000002.1"/>
</dbReference>
<dbReference type="Gene3D" id="3.40.640.10">
    <property type="entry name" value="Type I PLP-dependent aspartate aminotransferase-like (Major domain)"/>
    <property type="match status" value="1"/>
</dbReference>
<dbReference type="PIRSF" id="PIRSF000390">
    <property type="entry name" value="PLP_StrS"/>
    <property type="match status" value="1"/>
</dbReference>
<dbReference type="SUPFAM" id="SSF53383">
    <property type="entry name" value="PLP-dependent transferases"/>
    <property type="match status" value="1"/>
</dbReference>
<evidence type="ECO:0000256" key="2">
    <source>
        <dbReference type="ARBA" id="ARBA00037999"/>
    </source>
</evidence>
<dbReference type="InterPro" id="IPR000653">
    <property type="entry name" value="DegT/StrS_aminotransferase"/>
</dbReference>
<evidence type="ECO:0000313" key="5">
    <source>
        <dbReference type="Proteomes" id="UP001595891"/>
    </source>
</evidence>
<evidence type="ECO:0000256" key="1">
    <source>
        <dbReference type="ARBA" id="ARBA00022898"/>
    </source>
</evidence>
<dbReference type="InterPro" id="IPR015424">
    <property type="entry name" value="PyrdxlP-dep_Trfase"/>
</dbReference>
<dbReference type="InterPro" id="IPR015421">
    <property type="entry name" value="PyrdxlP-dep_Trfase_major"/>
</dbReference>
<comment type="caution">
    <text evidence="4">The sequence shown here is derived from an EMBL/GenBank/DDBJ whole genome shotgun (WGS) entry which is preliminary data.</text>
</comment>
<keyword evidence="5" id="KW-1185">Reference proteome</keyword>
<evidence type="ECO:0000313" key="4">
    <source>
        <dbReference type="EMBL" id="MFC4587977.1"/>
    </source>
</evidence>
<dbReference type="GO" id="GO:0008483">
    <property type="term" value="F:transaminase activity"/>
    <property type="evidence" value="ECO:0007669"/>
    <property type="project" value="UniProtKB-KW"/>
</dbReference>
<dbReference type="EMBL" id="JBHSFN010000010">
    <property type="protein sequence ID" value="MFC4587977.1"/>
    <property type="molecule type" value="Genomic_DNA"/>
</dbReference>
<keyword evidence="1 3" id="KW-0663">Pyridoxal phosphate</keyword>
<dbReference type="Proteomes" id="UP001595891">
    <property type="component" value="Unassembled WGS sequence"/>
</dbReference>
<dbReference type="PANTHER" id="PTHR30244">
    <property type="entry name" value="TRANSAMINASE"/>
    <property type="match status" value="1"/>
</dbReference>
<dbReference type="InterPro" id="IPR015422">
    <property type="entry name" value="PyrdxlP-dep_Trfase_small"/>
</dbReference>
<reference evidence="5" key="1">
    <citation type="journal article" date="2019" name="Int. J. Syst. Evol. Microbiol.">
        <title>The Global Catalogue of Microorganisms (GCM) 10K type strain sequencing project: providing services to taxonomists for standard genome sequencing and annotation.</title>
        <authorList>
            <consortium name="The Broad Institute Genomics Platform"/>
            <consortium name="The Broad Institute Genome Sequencing Center for Infectious Disease"/>
            <person name="Wu L."/>
            <person name="Ma J."/>
        </authorList>
    </citation>
    <scope>NUCLEOTIDE SEQUENCE [LARGE SCALE GENOMIC DNA]</scope>
    <source>
        <strain evidence="5">CCUG 49560</strain>
    </source>
</reference>
<organism evidence="4 5">
    <name type="scientific">Sphaerisporangium corydalis</name>
    <dbReference type="NCBI Taxonomy" id="1441875"/>
    <lineage>
        <taxon>Bacteria</taxon>
        <taxon>Bacillati</taxon>
        <taxon>Actinomycetota</taxon>
        <taxon>Actinomycetes</taxon>
        <taxon>Streptosporangiales</taxon>
        <taxon>Streptosporangiaceae</taxon>
        <taxon>Sphaerisporangium</taxon>
    </lineage>
</organism>
<name>A0ABV9EHB9_9ACTN</name>
<accession>A0ABV9EHB9</accession>
<dbReference type="PANTHER" id="PTHR30244:SF9">
    <property type="entry name" value="PROTEIN RV3402C"/>
    <property type="match status" value="1"/>
</dbReference>
<comment type="similarity">
    <text evidence="2 3">Belongs to the DegT/DnrJ/EryC1 family.</text>
</comment>
<keyword evidence="4" id="KW-0808">Transferase</keyword>